<dbReference type="Gene3D" id="3.40.50.1100">
    <property type="match status" value="2"/>
</dbReference>
<proteinExistence type="predicted"/>
<evidence type="ECO:0000313" key="6">
    <source>
        <dbReference type="Proteomes" id="UP001174932"/>
    </source>
</evidence>
<accession>A0ABT8YMH3</accession>
<gene>
    <name evidence="5" type="ORF">Q4481_10805</name>
</gene>
<protein>
    <submittedName>
        <fullName evidence="5">Pyridoxal-phosphate dependent enzyme</fullName>
    </submittedName>
</protein>
<dbReference type="Proteomes" id="UP001174932">
    <property type="component" value="Unassembled WGS sequence"/>
</dbReference>
<dbReference type="InterPro" id="IPR001926">
    <property type="entry name" value="TrpB-like_PALP"/>
</dbReference>
<keyword evidence="2" id="KW-0663">Pyridoxal phosphate</keyword>
<feature type="domain" description="Tryptophan synthase beta chain-like PALP" evidence="4">
    <location>
        <begin position="23"/>
        <end position="302"/>
    </location>
</feature>
<dbReference type="Pfam" id="PF00291">
    <property type="entry name" value="PALP"/>
    <property type="match status" value="1"/>
</dbReference>
<evidence type="ECO:0000313" key="5">
    <source>
        <dbReference type="EMBL" id="MDO6964447.1"/>
    </source>
</evidence>
<name>A0ABT8YMH3_9HYPH</name>
<reference evidence="5" key="1">
    <citation type="journal article" date="2015" name="Int. J. Syst. Evol. Microbiol.">
        <title>Rhizobium alvei sp. nov., isolated from a freshwater river.</title>
        <authorList>
            <person name="Sheu S.Y."/>
            <person name="Huang H.W."/>
            <person name="Young C.C."/>
            <person name="Chen W.M."/>
        </authorList>
    </citation>
    <scope>NUCLEOTIDE SEQUENCE</scope>
    <source>
        <strain evidence="5">TNR-22</strain>
    </source>
</reference>
<dbReference type="EMBL" id="JAUOZU010000007">
    <property type="protein sequence ID" value="MDO6964447.1"/>
    <property type="molecule type" value="Genomic_DNA"/>
</dbReference>
<dbReference type="SUPFAM" id="SSF53686">
    <property type="entry name" value="Tryptophan synthase beta subunit-like PLP-dependent enzymes"/>
    <property type="match status" value="1"/>
</dbReference>
<organism evidence="5 6">
    <name type="scientific">Rhizobium alvei</name>
    <dbReference type="NCBI Taxonomy" id="1132659"/>
    <lineage>
        <taxon>Bacteria</taxon>
        <taxon>Pseudomonadati</taxon>
        <taxon>Pseudomonadota</taxon>
        <taxon>Alphaproteobacteria</taxon>
        <taxon>Hyphomicrobiales</taxon>
        <taxon>Rhizobiaceae</taxon>
        <taxon>Rhizobium/Agrobacterium group</taxon>
        <taxon>Rhizobium</taxon>
    </lineage>
</organism>
<keyword evidence="6" id="KW-1185">Reference proteome</keyword>
<sequence>MTKQAPLSPRRIMDARTRIDPLFLDTPLLQANLNGLSILAKDETENPIRSFKGRGTSFYLAENAHDTAPLVTASAGNFGQGLAYNAGKHGRTLIVFASVNASPVKIDAMRRFGAEVMLAGDDFDAAKAAAKRHAEEKGLRFVEDGAEAAIAEGAGTIAAELTDHGEAIDAIYIPLGNGALAAGIGCWFRMQSPSTRIIAVAASGAPCMALSHRAGQSISTEEARTIADGIAVRIPVPQAVEWLQDTIDDVVLVDDDQIIAAMRFAHERWGRVVEPAGAAGLAGILAERSDWTARRVATILCGGNLTDKQIASWLPSASNR</sequence>
<comment type="caution">
    <text evidence="5">The sequence shown here is derived from an EMBL/GenBank/DDBJ whole genome shotgun (WGS) entry which is preliminary data.</text>
</comment>
<dbReference type="InterPro" id="IPR050147">
    <property type="entry name" value="Ser/Thr_Dehydratase"/>
</dbReference>
<dbReference type="RefSeq" id="WP_304376358.1">
    <property type="nucleotide sequence ID" value="NZ_JAUOZU010000007.1"/>
</dbReference>
<evidence type="ECO:0000259" key="4">
    <source>
        <dbReference type="Pfam" id="PF00291"/>
    </source>
</evidence>
<evidence type="ECO:0000256" key="2">
    <source>
        <dbReference type="ARBA" id="ARBA00022898"/>
    </source>
</evidence>
<keyword evidence="3" id="KW-0456">Lyase</keyword>
<dbReference type="InterPro" id="IPR036052">
    <property type="entry name" value="TrpB-like_PALP_sf"/>
</dbReference>
<reference evidence="5" key="2">
    <citation type="submission" date="2023-07" db="EMBL/GenBank/DDBJ databases">
        <authorList>
            <person name="Shen H."/>
        </authorList>
    </citation>
    <scope>NUCLEOTIDE SEQUENCE</scope>
    <source>
        <strain evidence="5">TNR-22</strain>
    </source>
</reference>
<evidence type="ECO:0000256" key="3">
    <source>
        <dbReference type="ARBA" id="ARBA00023239"/>
    </source>
</evidence>
<dbReference type="PANTHER" id="PTHR48078">
    <property type="entry name" value="THREONINE DEHYDRATASE, MITOCHONDRIAL-RELATED"/>
    <property type="match status" value="1"/>
</dbReference>
<comment type="cofactor">
    <cofactor evidence="1">
        <name>pyridoxal 5'-phosphate</name>
        <dbReference type="ChEBI" id="CHEBI:597326"/>
    </cofactor>
</comment>
<evidence type="ECO:0000256" key="1">
    <source>
        <dbReference type="ARBA" id="ARBA00001933"/>
    </source>
</evidence>